<evidence type="ECO:0000313" key="3">
    <source>
        <dbReference type="Proteomes" id="UP001209885"/>
    </source>
</evidence>
<keyword evidence="1" id="KW-0472">Membrane</keyword>
<proteinExistence type="predicted"/>
<keyword evidence="1" id="KW-0812">Transmembrane</keyword>
<feature type="transmembrane region" description="Helical" evidence="1">
    <location>
        <begin position="50"/>
        <end position="73"/>
    </location>
</feature>
<keyword evidence="3" id="KW-1185">Reference proteome</keyword>
<organism evidence="2 3">
    <name type="scientific">Mangrovivirga halotolerans</name>
    <dbReference type="NCBI Taxonomy" id="2993936"/>
    <lineage>
        <taxon>Bacteria</taxon>
        <taxon>Pseudomonadati</taxon>
        <taxon>Bacteroidota</taxon>
        <taxon>Cytophagia</taxon>
        <taxon>Cytophagales</taxon>
        <taxon>Mangrovivirgaceae</taxon>
        <taxon>Mangrovivirga</taxon>
    </lineage>
</organism>
<evidence type="ECO:0000256" key="1">
    <source>
        <dbReference type="SAM" id="Phobius"/>
    </source>
</evidence>
<keyword evidence="1" id="KW-1133">Transmembrane helix</keyword>
<name>A0ABT3RKN4_9BACT</name>
<reference evidence="2 3" key="1">
    <citation type="submission" date="2022-11" db="EMBL/GenBank/DDBJ databases">
        <title>The characterization of three novel Bacteroidetes species and genomic analysis of their roles in tidal elemental geochemical cycles.</title>
        <authorList>
            <person name="Ma K."/>
        </authorList>
    </citation>
    <scope>NUCLEOTIDE SEQUENCE [LARGE SCALE GENOMIC DNA]</scope>
    <source>
        <strain evidence="2 3">M17</strain>
    </source>
</reference>
<dbReference type="EMBL" id="JAPFQN010000001">
    <property type="protein sequence ID" value="MCX2742355.1"/>
    <property type="molecule type" value="Genomic_DNA"/>
</dbReference>
<gene>
    <name evidence="2" type="ORF">OO013_00685</name>
</gene>
<dbReference type="RefSeq" id="WP_266054594.1">
    <property type="nucleotide sequence ID" value="NZ_JAPFQN010000001.1"/>
</dbReference>
<dbReference type="Proteomes" id="UP001209885">
    <property type="component" value="Unassembled WGS sequence"/>
</dbReference>
<accession>A0ABT3RKN4</accession>
<sequence>MKEQDSDHTKEYWVNRLNDLEVTPPPSAWRGVKSAMDADRASKYKNTARFYRRIAASLLLLLIGLGGLGGYLFNQNSELKDEIANLSSEQTQFAVSNTEFEKQGNQINPFESSNKKNQNIEISGNDEYSPLIAGTELKESSLKNRVKDEDLKITDQSLPSKGNKDATQYFTEENSGNTFASTFVNTQDNDPKVDKFLYSQDENEQQLDFLSGRAFAYNLEVNTEDPELNGVIVLDWDKVTRLKPQSIRKPNSKRAENIWLGFNMGSGSVNQNFSQSELTLAELMEEEIEPMVLTETSGFNTDAIPGPSYVAGLELGGKLTDRVVLQGGLNYLYQEAISSSNVAFSRDLNSVSETLNITNIRDLKEQRNTTELSYIPDTELTTAYEYLSFPLEAGYILLDKRFSITGNAGVITDVFMAGKVTARHGLYEVTRFGNDGESPYNSFNFRASGALMLSYDLKSNLRLLLKPQYTHAISSYTKVGTSLNSNPYSLMLSAGLKYKFK</sequence>
<protein>
    <recommendedName>
        <fullName evidence="4">Outer membrane protein beta-barrel domain-containing protein</fullName>
    </recommendedName>
</protein>
<comment type="caution">
    <text evidence="2">The sequence shown here is derived from an EMBL/GenBank/DDBJ whole genome shotgun (WGS) entry which is preliminary data.</text>
</comment>
<evidence type="ECO:0008006" key="4">
    <source>
        <dbReference type="Google" id="ProtNLM"/>
    </source>
</evidence>
<evidence type="ECO:0000313" key="2">
    <source>
        <dbReference type="EMBL" id="MCX2742355.1"/>
    </source>
</evidence>